<name>A0A1M4Z0X6_9CLOT</name>
<reference evidence="1 2" key="1">
    <citation type="submission" date="2016-11" db="EMBL/GenBank/DDBJ databases">
        <authorList>
            <person name="Jaros S."/>
            <person name="Januszkiewicz K."/>
            <person name="Wedrychowicz H."/>
        </authorList>
    </citation>
    <scope>NUCLEOTIDE SEQUENCE [LARGE SCALE GENOMIC DNA]</scope>
    <source>
        <strain evidence="1 2">DSM 2631</strain>
    </source>
</reference>
<sequence length="147" mass="16719">MIRTVVCARDGCNGNSFSIKTEDRILYGKCNECGEMYEFDISSYEYTILSSCSHCNNDTFKLFKDTEKEGVFAKCIKCGNPPEKIYIDSDGNQVSYEAKKLSDIKEIIYLLEQRTCTIESKVDGLRGGQELLEESIAYLNRFLSDHS</sequence>
<dbReference type="AlphaFoldDB" id="A0A1M4Z0X6"/>
<protein>
    <submittedName>
        <fullName evidence="1">Uncharacterized protein</fullName>
    </submittedName>
</protein>
<dbReference type="EMBL" id="FQVM01000035">
    <property type="protein sequence ID" value="SHF11704.1"/>
    <property type="molecule type" value="Genomic_DNA"/>
</dbReference>
<organism evidence="1 2">
    <name type="scientific">Clostridium fallax</name>
    <dbReference type="NCBI Taxonomy" id="1533"/>
    <lineage>
        <taxon>Bacteria</taxon>
        <taxon>Bacillati</taxon>
        <taxon>Bacillota</taxon>
        <taxon>Clostridia</taxon>
        <taxon>Eubacteriales</taxon>
        <taxon>Clostridiaceae</taxon>
        <taxon>Clostridium</taxon>
    </lineage>
</organism>
<dbReference type="Proteomes" id="UP000184035">
    <property type="component" value="Unassembled WGS sequence"/>
</dbReference>
<dbReference type="OrthoDB" id="1920357at2"/>
<evidence type="ECO:0000313" key="2">
    <source>
        <dbReference type="Proteomes" id="UP000184035"/>
    </source>
</evidence>
<proteinExistence type="predicted"/>
<dbReference type="RefSeq" id="WP_072897570.1">
    <property type="nucleotide sequence ID" value="NZ_FQVM01000035.1"/>
</dbReference>
<evidence type="ECO:0000313" key="1">
    <source>
        <dbReference type="EMBL" id="SHF11704.1"/>
    </source>
</evidence>
<keyword evidence="2" id="KW-1185">Reference proteome</keyword>
<accession>A0A1M4Z0X6</accession>
<dbReference type="STRING" id="1533.SAMN05443638_1358"/>
<gene>
    <name evidence="1" type="ORF">SAMN05443638_1358</name>
</gene>